<sequence>MKWAKKFIIGLLCIFPLEIYAFGEKNEWSEGWGQGVSEYQATIVPNVTYLYIACDPYKPVQMWFYHKQKSYGSDSRHNFDMLIDGVKVERPYETYSHAQASQLWYFLERAPKAKAIYIVTDDKKKFKLPRKGIATNFPTSGLKKTEISPCRSEFEL</sequence>
<keyword evidence="2" id="KW-1185">Reference proteome</keyword>
<protein>
    <submittedName>
        <fullName evidence="1">Uncharacterized protein</fullName>
    </submittedName>
</protein>
<organism evidence="1 2">
    <name type="scientific">Neisseria mucosa</name>
    <dbReference type="NCBI Taxonomy" id="488"/>
    <lineage>
        <taxon>Bacteria</taxon>
        <taxon>Pseudomonadati</taxon>
        <taxon>Pseudomonadota</taxon>
        <taxon>Betaproteobacteria</taxon>
        <taxon>Neisseriales</taxon>
        <taxon>Neisseriaceae</taxon>
        <taxon>Neisseria</taxon>
    </lineage>
</organism>
<dbReference type="Proteomes" id="UP000191272">
    <property type="component" value="Chromosome"/>
</dbReference>
<reference evidence="2" key="1">
    <citation type="submission" date="2017-03" db="EMBL/GenBank/DDBJ databases">
        <title>FDA dAtabase for Regulatory Grade micrObial Sequences (FDA-ARGOS): Supporting development and validation of Infectious Disease Dx tests.</title>
        <authorList>
            <person name="Campos J."/>
            <person name="Goldberg B."/>
            <person name="Tallon L."/>
            <person name="Sadzewicz L."/>
            <person name="Sengamalay N."/>
            <person name="Ott S."/>
            <person name="Godinez A."/>
            <person name="Nagaraj S."/>
            <person name="Vyas G."/>
            <person name="Aluvathingal J."/>
            <person name="Nadendla S."/>
            <person name="Geyer C."/>
            <person name="Nandy P."/>
            <person name="Hobson J."/>
            <person name="Sichtig H."/>
        </authorList>
    </citation>
    <scope>NUCLEOTIDE SEQUENCE [LARGE SCALE GENOMIC DNA]</scope>
    <source>
        <strain evidence="2">FDAARGOS_260</strain>
    </source>
</reference>
<accession>A0ABN4Y7H2</accession>
<evidence type="ECO:0000313" key="1">
    <source>
        <dbReference type="EMBL" id="ARC50335.1"/>
    </source>
</evidence>
<proteinExistence type="predicted"/>
<gene>
    <name evidence="1" type="ORF">A6J88_02770</name>
</gene>
<dbReference type="RefSeq" id="WP_080613514.1">
    <property type="nucleotide sequence ID" value="NZ_CP020452.2"/>
</dbReference>
<evidence type="ECO:0000313" key="2">
    <source>
        <dbReference type="Proteomes" id="UP000191272"/>
    </source>
</evidence>
<dbReference type="EMBL" id="CP020452">
    <property type="protein sequence ID" value="ARC50335.1"/>
    <property type="molecule type" value="Genomic_DNA"/>
</dbReference>
<name>A0ABN4Y7H2_NEIMU</name>